<keyword evidence="3" id="KW-0342">GTP-binding</keyword>
<feature type="domain" description="RapZ C-terminal" evidence="5">
    <location>
        <begin position="50"/>
        <end position="168"/>
    </location>
</feature>
<evidence type="ECO:0000259" key="5">
    <source>
        <dbReference type="Pfam" id="PF22740"/>
    </source>
</evidence>
<dbReference type="Proteomes" id="UP001157091">
    <property type="component" value="Unassembled WGS sequence"/>
</dbReference>
<keyword evidence="2" id="KW-0067">ATP-binding</keyword>
<evidence type="ECO:0000256" key="3">
    <source>
        <dbReference type="ARBA" id="ARBA00023134"/>
    </source>
</evidence>
<dbReference type="PANTHER" id="PTHR30448">
    <property type="entry name" value="RNASE ADAPTER PROTEIN RAPZ"/>
    <property type="match status" value="1"/>
</dbReference>
<evidence type="ECO:0008006" key="8">
    <source>
        <dbReference type="Google" id="ProtNLM"/>
    </source>
</evidence>
<dbReference type="Pfam" id="PF22740">
    <property type="entry name" value="PapZ_C"/>
    <property type="match status" value="1"/>
</dbReference>
<evidence type="ECO:0000313" key="6">
    <source>
        <dbReference type="EMBL" id="GMA26065.1"/>
    </source>
</evidence>
<evidence type="ECO:0000259" key="4">
    <source>
        <dbReference type="Pfam" id="PF03668"/>
    </source>
</evidence>
<evidence type="ECO:0000256" key="1">
    <source>
        <dbReference type="ARBA" id="ARBA00022741"/>
    </source>
</evidence>
<accession>A0ABQ6I5M7</accession>
<dbReference type="EMBL" id="BSUK01000001">
    <property type="protein sequence ID" value="GMA26065.1"/>
    <property type="molecule type" value="Genomic_DNA"/>
</dbReference>
<proteinExistence type="predicted"/>
<dbReference type="Pfam" id="PF03668">
    <property type="entry name" value="RapZ-like_N"/>
    <property type="match status" value="1"/>
</dbReference>
<name>A0ABQ6I5M7_9MICO</name>
<keyword evidence="1" id="KW-0547">Nucleotide-binding</keyword>
<comment type="caution">
    <text evidence="6">The sequence shown here is derived from an EMBL/GenBank/DDBJ whole genome shotgun (WGS) entry which is preliminary data.</text>
</comment>
<evidence type="ECO:0000313" key="7">
    <source>
        <dbReference type="Proteomes" id="UP001157091"/>
    </source>
</evidence>
<dbReference type="InterPro" id="IPR053931">
    <property type="entry name" value="RapZ_C"/>
</dbReference>
<dbReference type="PANTHER" id="PTHR30448:SF0">
    <property type="entry name" value="RNASE ADAPTER PROTEIN RAPZ"/>
    <property type="match status" value="1"/>
</dbReference>
<evidence type="ECO:0000256" key="2">
    <source>
        <dbReference type="ARBA" id="ARBA00022840"/>
    </source>
</evidence>
<organism evidence="6 7">
    <name type="scientific">Luteimicrobium album</name>
    <dbReference type="NCBI Taxonomy" id="1054550"/>
    <lineage>
        <taxon>Bacteria</taxon>
        <taxon>Bacillati</taxon>
        <taxon>Actinomycetota</taxon>
        <taxon>Actinomycetes</taxon>
        <taxon>Micrococcales</taxon>
        <taxon>Luteimicrobium</taxon>
    </lineage>
</organism>
<gene>
    <name evidence="6" type="ORF">GCM10025864_38240</name>
</gene>
<dbReference type="InterPro" id="IPR053930">
    <property type="entry name" value="RapZ-like_N"/>
</dbReference>
<sequence length="171" mass="19187">MLDGLAAERRLLARVQERADVAIDTSELTVHDLAREVRAAVADGAPDTLRINVVAFGFKYGLPLDADHVVDVRFLANPYWITELRHLTGRDAPVRDYVLARPGAMEFVDRYVWALEPVLEGYLHEEKRYVTIAVGCTGGKHRSVAIAEELAVRLRRRGERVLVTARDLGKE</sequence>
<dbReference type="InterPro" id="IPR005337">
    <property type="entry name" value="RapZ-like"/>
</dbReference>
<feature type="domain" description="RapZ-like N-terminal" evidence="4">
    <location>
        <begin position="2"/>
        <end position="41"/>
    </location>
</feature>
<keyword evidence="7" id="KW-1185">Reference proteome</keyword>
<protein>
    <recommendedName>
        <fullName evidence="8">Nucleotide-binding protein</fullName>
    </recommendedName>
</protein>
<reference evidence="7" key="1">
    <citation type="journal article" date="2019" name="Int. J. Syst. Evol. Microbiol.">
        <title>The Global Catalogue of Microorganisms (GCM) 10K type strain sequencing project: providing services to taxonomists for standard genome sequencing and annotation.</title>
        <authorList>
            <consortium name="The Broad Institute Genomics Platform"/>
            <consortium name="The Broad Institute Genome Sequencing Center for Infectious Disease"/>
            <person name="Wu L."/>
            <person name="Ma J."/>
        </authorList>
    </citation>
    <scope>NUCLEOTIDE SEQUENCE [LARGE SCALE GENOMIC DNA]</scope>
    <source>
        <strain evidence="7">NBRC 106348</strain>
    </source>
</reference>